<evidence type="ECO:0000259" key="1">
    <source>
        <dbReference type="Pfam" id="PF02627"/>
    </source>
</evidence>
<dbReference type="GO" id="GO:0051920">
    <property type="term" value="F:peroxiredoxin activity"/>
    <property type="evidence" value="ECO:0007669"/>
    <property type="project" value="InterPro"/>
</dbReference>
<feature type="domain" description="Carboxymuconolactone decarboxylase-like" evidence="1">
    <location>
        <begin position="63"/>
        <end position="132"/>
    </location>
</feature>
<dbReference type="InterPro" id="IPR003779">
    <property type="entry name" value="CMD-like"/>
</dbReference>
<dbReference type="Pfam" id="PF02627">
    <property type="entry name" value="CMD"/>
    <property type="match status" value="1"/>
</dbReference>
<dbReference type="Gene3D" id="1.20.1290.10">
    <property type="entry name" value="AhpD-like"/>
    <property type="match status" value="1"/>
</dbReference>
<sequence>MQHGRLEWPRPDELTPDSKAVYDAIAGGPRASAAKVFQMADEDGRLEGPFNAMLTAPALGMPLQELGASIRYRTSFTDRAREIAILAVAAHHACDYEWYAHEALGAKCGLSPDELEALKAGRSAATFSPSEAVIHATTYALITRRALTDAESAEAVAALGIEAVTELTILIGYYECLQLLMGAWQPPLPAGVIDPFEGAT</sequence>
<dbReference type="PANTHER" id="PTHR34846:SF11">
    <property type="entry name" value="4-CARBOXYMUCONOLACTONE DECARBOXYLASE FAMILY PROTEIN (AFU_ORTHOLOGUE AFUA_6G11590)"/>
    <property type="match status" value="1"/>
</dbReference>
<dbReference type="AlphaFoldDB" id="A0A6J7HUT4"/>
<reference evidence="2" key="1">
    <citation type="submission" date="2020-05" db="EMBL/GenBank/DDBJ databases">
        <authorList>
            <person name="Chiriac C."/>
            <person name="Salcher M."/>
            <person name="Ghai R."/>
            <person name="Kavagutti S V."/>
        </authorList>
    </citation>
    <scope>NUCLEOTIDE SEQUENCE</scope>
</reference>
<dbReference type="EMBL" id="CAFBMR010000059">
    <property type="protein sequence ID" value="CAB4919819.1"/>
    <property type="molecule type" value="Genomic_DNA"/>
</dbReference>
<dbReference type="SUPFAM" id="SSF69118">
    <property type="entry name" value="AhpD-like"/>
    <property type="match status" value="1"/>
</dbReference>
<dbReference type="InterPro" id="IPR029032">
    <property type="entry name" value="AhpD-like"/>
</dbReference>
<name>A0A6J7HUT4_9ZZZZ</name>
<protein>
    <submittedName>
        <fullName evidence="2">Unannotated protein</fullName>
    </submittedName>
</protein>
<evidence type="ECO:0000313" key="2">
    <source>
        <dbReference type="EMBL" id="CAB4919819.1"/>
    </source>
</evidence>
<accession>A0A6J7HUT4</accession>
<gene>
    <name evidence="2" type="ORF">UFOPK3610_01343</name>
</gene>
<organism evidence="2">
    <name type="scientific">freshwater metagenome</name>
    <dbReference type="NCBI Taxonomy" id="449393"/>
    <lineage>
        <taxon>unclassified sequences</taxon>
        <taxon>metagenomes</taxon>
        <taxon>ecological metagenomes</taxon>
    </lineage>
</organism>
<proteinExistence type="predicted"/>
<dbReference type="PANTHER" id="PTHR34846">
    <property type="entry name" value="4-CARBOXYMUCONOLACTONE DECARBOXYLASE FAMILY PROTEIN (AFU_ORTHOLOGUE AFUA_6G11590)"/>
    <property type="match status" value="1"/>
</dbReference>